<evidence type="ECO:0000256" key="1">
    <source>
        <dbReference type="SAM" id="MobiDB-lite"/>
    </source>
</evidence>
<dbReference type="Proteomes" id="UP000224006">
    <property type="component" value="Chromosome VI"/>
</dbReference>
<evidence type="ECO:0000313" key="4">
    <source>
        <dbReference type="Proteomes" id="UP000224006"/>
    </source>
</evidence>
<protein>
    <recommendedName>
        <fullName evidence="5">Transmembrane protein</fullName>
    </recommendedName>
</protein>
<gene>
    <name evidence="3" type="ORF">BESB_065990</name>
</gene>
<feature type="signal peptide" evidence="2">
    <location>
        <begin position="1"/>
        <end position="22"/>
    </location>
</feature>
<evidence type="ECO:0000313" key="3">
    <source>
        <dbReference type="EMBL" id="PFH34566.1"/>
    </source>
</evidence>
<dbReference type="RefSeq" id="XP_029218575.1">
    <property type="nucleotide sequence ID" value="XM_029364992.1"/>
</dbReference>
<dbReference type="AlphaFoldDB" id="A0A2A9MF43"/>
<reference evidence="3 4" key="1">
    <citation type="submission" date="2017-09" db="EMBL/GenBank/DDBJ databases">
        <title>Genome sequencing of Besnoitia besnoiti strain Bb-Ger1.</title>
        <authorList>
            <person name="Schares G."/>
            <person name="Venepally P."/>
            <person name="Lorenzi H.A."/>
        </authorList>
    </citation>
    <scope>NUCLEOTIDE SEQUENCE [LARGE SCALE GENOMIC DNA]</scope>
    <source>
        <strain evidence="3 4">Bb-Ger1</strain>
    </source>
</reference>
<keyword evidence="4" id="KW-1185">Reference proteome</keyword>
<organism evidence="3 4">
    <name type="scientific">Besnoitia besnoiti</name>
    <name type="common">Apicomplexan protozoan</name>
    <dbReference type="NCBI Taxonomy" id="94643"/>
    <lineage>
        <taxon>Eukaryota</taxon>
        <taxon>Sar</taxon>
        <taxon>Alveolata</taxon>
        <taxon>Apicomplexa</taxon>
        <taxon>Conoidasida</taxon>
        <taxon>Coccidia</taxon>
        <taxon>Eucoccidiorida</taxon>
        <taxon>Eimeriorina</taxon>
        <taxon>Sarcocystidae</taxon>
        <taxon>Besnoitia</taxon>
    </lineage>
</organism>
<evidence type="ECO:0000256" key="2">
    <source>
        <dbReference type="SAM" id="SignalP"/>
    </source>
</evidence>
<dbReference type="OrthoDB" id="333305at2759"/>
<dbReference type="KEGG" id="bbes:BESB_065990"/>
<sequence>MSRVLIATGALTALSFCGCGLGLGSRLGALVGCSPAPSERRKRGGTQDVDREETELTSGKPDSLPKSLVQTFGAAGVAVALFKGGDMIETGARTSWSLGADNMPRNLVDLSTVMKFLAGITLGWQAARLVKGFFRSGESTDPSVLQQDDELVYETLIREQGGITPADDPLVKSTTAGLTLVLLGGGMVGALYSRIPESSFDDVLWNTRMNVAASLMGGAGLGVVLRTGGELLS</sequence>
<feature type="chain" id="PRO_5012766927" description="Transmembrane protein" evidence="2">
    <location>
        <begin position="23"/>
        <end position="233"/>
    </location>
</feature>
<keyword evidence="2" id="KW-0732">Signal</keyword>
<proteinExistence type="predicted"/>
<dbReference type="GeneID" id="40311525"/>
<evidence type="ECO:0008006" key="5">
    <source>
        <dbReference type="Google" id="ProtNLM"/>
    </source>
</evidence>
<comment type="caution">
    <text evidence="3">The sequence shown here is derived from an EMBL/GenBank/DDBJ whole genome shotgun (WGS) entry which is preliminary data.</text>
</comment>
<feature type="region of interest" description="Disordered" evidence="1">
    <location>
        <begin position="35"/>
        <end position="64"/>
    </location>
</feature>
<dbReference type="VEuPathDB" id="ToxoDB:BESB_065990"/>
<dbReference type="PROSITE" id="PS51257">
    <property type="entry name" value="PROKAR_LIPOPROTEIN"/>
    <property type="match status" value="1"/>
</dbReference>
<accession>A0A2A9MF43</accession>
<dbReference type="EMBL" id="NWUJ01000006">
    <property type="protein sequence ID" value="PFH34566.1"/>
    <property type="molecule type" value="Genomic_DNA"/>
</dbReference>
<name>A0A2A9MF43_BESBE</name>